<evidence type="ECO:0000256" key="1">
    <source>
        <dbReference type="SAM" id="MobiDB-lite"/>
    </source>
</evidence>
<evidence type="ECO:0000256" key="2">
    <source>
        <dbReference type="SAM" id="Phobius"/>
    </source>
</evidence>
<protein>
    <submittedName>
        <fullName evidence="3">Uncharacterized protein</fullName>
    </submittedName>
</protein>
<sequence>MKPLEKGLGIGFALVILTILVYHVFRDRDQKKEQEAAAVATATATPPPPPPTKMDYLPVQENFAMFRSKSDEDDCHFLPDAPRCKMAAHAAPYDSAAAAGQEGFTEGMASLGDFSAFLNILLEMLWLVVYILITLPEHILAFAEGSIWLILAGLDVFIEIIYDLSLTFYDLILLFSDITRCGLTWSENLPTCLLWYLVDVFIYLLVMVFIWLPIMIIRIFTFGTVDVNPMYLFLFGVKGYPDVDQGYIKEDGILAKMSHMCYRYTGYEFIHFPDFILNKCYSCDIVGDLLNLFSDVTTGVLRVMEYFYRDVGHAIPLFWHASYLDMLFNPPGPGQFPQGPPLGGGLEKYRPPPVPPRLAGAKAPEVNHE</sequence>
<name>A0A6C0EN55_9ZZZZ</name>
<organism evidence="3">
    <name type="scientific">viral metagenome</name>
    <dbReference type="NCBI Taxonomy" id="1070528"/>
    <lineage>
        <taxon>unclassified sequences</taxon>
        <taxon>metagenomes</taxon>
        <taxon>organismal metagenomes</taxon>
    </lineage>
</organism>
<feature type="region of interest" description="Disordered" evidence="1">
    <location>
        <begin position="335"/>
        <end position="369"/>
    </location>
</feature>
<feature type="transmembrane region" description="Helical" evidence="2">
    <location>
        <begin position="147"/>
        <end position="173"/>
    </location>
</feature>
<feature type="transmembrane region" description="Helical" evidence="2">
    <location>
        <begin position="114"/>
        <end position="135"/>
    </location>
</feature>
<keyword evidence="2" id="KW-0472">Membrane</keyword>
<keyword evidence="2" id="KW-0812">Transmembrane</keyword>
<accession>A0A6C0EN55</accession>
<feature type="transmembrane region" description="Helical" evidence="2">
    <location>
        <begin position="193"/>
        <end position="212"/>
    </location>
</feature>
<proteinExistence type="predicted"/>
<keyword evidence="2" id="KW-1133">Transmembrane helix</keyword>
<feature type="transmembrane region" description="Helical" evidence="2">
    <location>
        <begin position="7"/>
        <end position="25"/>
    </location>
</feature>
<reference evidence="3" key="1">
    <citation type="journal article" date="2020" name="Nature">
        <title>Giant virus diversity and host interactions through global metagenomics.</title>
        <authorList>
            <person name="Schulz F."/>
            <person name="Roux S."/>
            <person name="Paez-Espino D."/>
            <person name="Jungbluth S."/>
            <person name="Walsh D.A."/>
            <person name="Denef V.J."/>
            <person name="McMahon K.D."/>
            <person name="Konstantinidis K.T."/>
            <person name="Eloe-Fadrosh E.A."/>
            <person name="Kyrpides N.C."/>
            <person name="Woyke T."/>
        </authorList>
    </citation>
    <scope>NUCLEOTIDE SEQUENCE</scope>
    <source>
        <strain evidence="3">GVMAG-M-3300009068-24</strain>
    </source>
</reference>
<evidence type="ECO:0000313" key="3">
    <source>
        <dbReference type="EMBL" id="QHT29770.1"/>
    </source>
</evidence>
<dbReference type="EMBL" id="MN738882">
    <property type="protein sequence ID" value="QHT29770.1"/>
    <property type="molecule type" value="Genomic_DNA"/>
</dbReference>
<dbReference type="AlphaFoldDB" id="A0A6C0EN55"/>